<dbReference type="OrthoDB" id="3204399at2"/>
<organism evidence="3 4">
    <name type="scientific">Nocardia stercoris</name>
    <dbReference type="NCBI Taxonomy" id="2483361"/>
    <lineage>
        <taxon>Bacteria</taxon>
        <taxon>Bacillati</taxon>
        <taxon>Actinomycetota</taxon>
        <taxon>Actinomycetes</taxon>
        <taxon>Mycobacteriales</taxon>
        <taxon>Nocardiaceae</taxon>
        <taxon>Nocardia</taxon>
    </lineage>
</organism>
<feature type="compositionally biased region" description="Low complexity" evidence="1">
    <location>
        <begin position="151"/>
        <end position="172"/>
    </location>
</feature>
<dbReference type="GO" id="GO:0009898">
    <property type="term" value="C:cytoplasmic side of plasma membrane"/>
    <property type="evidence" value="ECO:0007669"/>
    <property type="project" value="TreeGrafter"/>
</dbReference>
<dbReference type="GO" id="GO:0005524">
    <property type="term" value="F:ATP binding"/>
    <property type="evidence" value="ECO:0007669"/>
    <property type="project" value="TreeGrafter"/>
</dbReference>
<evidence type="ECO:0000259" key="2">
    <source>
        <dbReference type="Pfam" id="PF01656"/>
    </source>
</evidence>
<dbReference type="Gene3D" id="3.40.50.300">
    <property type="entry name" value="P-loop containing nucleotide triphosphate hydrolases"/>
    <property type="match status" value="1"/>
</dbReference>
<comment type="caution">
    <text evidence="3">The sequence shown here is derived from an EMBL/GenBank/DDBJ whole genome shotgun (WGS) entry which is preliminary data.</text>
</comment>
<evidence type="ECO:0000256" key="1">
    <source>
        <dbReference type="SAM" id="MobiDB-lite"/>
    </source>
</evidence>
<dbReference type="SUPFAM" id="SSF52540">
    <property type="entry name" value="P-loop containing nucleoside triphosphate hydrolases"/>
    <property type="match status" value="1"/>
</dbReference>
<evidence type="ECO:0000313" key="3">
    <source>
        <dbReference type="EMBL" id="RMI31970.1"/>
    </source>
</evidence>
<dbReference type="InterPro" id="IPR050625">
    <property type="entry name" value="ParA/MinD_ATPase"/>
</dbReference>
<feature type="domain" description="CobQ/CobB/MinD/ParA nucleotide binding" evidence="2">
    <location>
        <begin position="257"/>
        <end position="469"/>
    </location>
</feature>
<gene>
    <name evidence="3" type="ORF">EBN03_16925</name>
</gene>
<dbReference type="Pfam" id="PF01656">
    <property type="entry name" value="CbiA"/>
    <property type="match status" value="1"/>
</dbReference>
<feature type="compositionally biased region" description="Low complexity" evidence="1">
    <location>
        <begin position="1"/>
        <end position="15"/>
    </location>
</feature>
<reference evidence="3 4" key="1">
    <citation type="submission" date="2018-10" db="EMBL/GenBank/DDBJ databases">
        <title>Isolation from cow dung.</title>
        <authorList>
            <person name="Ling L."/>
        </authorList>
    </citation>
    <scope>NUCLEOTIDE SEQUENCE [LARGE SCALE GENOMIC DNA]</scope>
    <source>
        <strain evidence="3 4">NEAU-LL90</strain>
    </source>
</reference>
<dbReference type="GO" id="GO:0051782">
    <property type="term" value="P:negative regulation of cell division"/>
    <property type="evidence" value="ECO:0007669"/>
    <property type="project" value="TreeGrafter"/>
</dbReference>
<name>A0A3M2L5H5_9NOCA</name>
<evidence type="ECO:0000313" key="4">
    <source>
        <dbReference type="Proteomes" id="UP000279275"/>
    </source>
</evidence>
<sequence length="505" mass="52588">MGSAAAASGGLAARSPVETAGDDLAQTTRISWTPEPVRAQHPAPRTGSGPVVGPAPSPAVRMSTDAAGPQVAEHDRGLIEGLPGGAGMPGGPAPLRPAATGADRGRFAAGGVQPVGGVQYGPGFGPGSTAPQSDSQAGDRFGAGRSGGGYAPDSAPAPNSPAPQSNPQAPADRGAPRGGQWVQGPDGRQAFVPGPPQQPSLDDIPVRRAAKPVGSGWRKAVHHASGGTVNLGMSAEERRLQELVARIRQPVRGDYRIAVLSLKGGVGKTTTTMGLGSTFASIRGDRVIAVDANPDFGTLSQRVPLQTRSTVRDLLLDQHINAYSDVRRHTSQATSRLEVLASERDPAASESFSADEYREVARTLQKFYNIILTDCGTGLMHSAMSGVLDLSHSLVAISSSAIDGARSAAATLDWLSLHGHDHLVRNAVVVINLPRPGSPNVALQSLREYFLSRCRAVHVIPYDAHLSEGAEIDLARLAKPTKRAFVELAATVADDFGRDIHYGMR</sequence>
<dbReference type="AlphaFoldDB" id="A0A3M2L5H5"/>
<dbReference type="InterPro" id="IPR027417">
    <property type="entry name" value="P-loop_NTPase"/>
</dbReference>
<accession>A0A3M2L5H5</accession>
<protein>
    <submittedName>
        <fullName evidence="3">MinD/ParA family protein</fullName>
    </submittedName>
</protein>
<dbReference type="Proteomes" id="UP000279275">
    <property type="component" value="Unassembled WGS sequence"/>
</dbReference>
<dbReference type="PANTHER" id="PTHR43384:SF14">
    <property type="entry name" value="ESX-1 SECRETION-ASSOCIATED PROTEIN ESPI"/>
    <property type="match status" value="1"/>
</dbReference>
<dbReference type="EMBL" id="RFFH01000006">
    <property type="protein sequence ID" value="RMI31970.1"/>
    <property type="molecule type" value="Genomic_DNA"/>
</dbReference>
<dbReference type="GO" id="GO:0005829">
    <property type="term" value="C:cytosol"/>
    <property type="evidence" value="ECO:0007669"/>
    <property type="project" value="TreeGrafter"/>
</dbReference>
<dbReference type="InterPro" id="IPR002586">
    <property type="entry name" value="CobQ/CobB/MinD/ParA_Nub-bd_dom"/>
</dbReference>
<dbReference type="PANTHER" id="PTHR43384">
    <property type="entry name" value="SEPTUM SITE-DETERMINING PROTEIN MIND HOMOLOG, CHLOROPLASTIC-RELATED"/>
    <property type="match status" value="1"/>
</dbReference>
<keyword evidence="4" id="KW-1185">Reference proteome</keyword>
<feature type="compositionally biased region" description="Low complexity" evidence="1">
    <location>
        <begin position="47"/>
        <end position="60"/>
    </location>
</feature>
<dbReference type="GO" id="GO:0016887">
    <property type="term" value="F:ATP hydrolysis activity"/>
    <property type="evidence" value="ECO:0007669"/>
    <property type="project" value="TreeGrafter"/>
</dbReference>
<proteinExistence type="predicted"/>
<feature type="region of interest" description="Disordered" evidence="1">
    <location>
        <begin position="1"/>
        <end position="205"/>
    </location>
</feature>